<reference evidence="7" key="2">
    <citation type="submission" date="2020-09" db="EMBL/GenBank/DDBJ databases">
        <authorList>
            <person name="Sun Q."/>
            <person name="Zhou Y."/>
        </authorList>
    </citation>
    <scope>NUCLEOTIDE SEQUENCE</scope>
    <source>
        <strain evidence="7">CGMCC 4.7306</strain>
    </source>
</reference>
<dbReference type="SMART" id="SM00563">
    <property type="entry name" value="PlsC"/>
    <property type="match status" value="1"/>
</dbReference>
<dbReference type="EMBL" id="BMMZ01000002">
    <property type="protein sequence ID" value="GGL54568.1"/>
    <property type="molecule type" value="Genomic_DNA"/>
</dbReference>
<keyword evidence="3" id="KW-0808">Transferase</keyword>
<sequence>MTSRTTGPVVGVLARRGLAWARRSPTTRLRRALQAGVVRPLLVSQVQTDVGGLEELPPDHRPVLLVANHASHLDIPLLLESLPEPYRERTGVAVIPGTALNSLVKTIASSVVFNTVPLRGDVCRDLLRTGWSVLVFGEPSRSRDGFVGEFTTDAAQVAIERQVPVIPVGIRGSFAAMPRGRNRPVLGWPGGGRFGPAGRTRPRVSVRFGSALQPEPGETAAGFTARINRAVKDLIVEDTTTWWQSLRHPEAVAPAPPAGSWRRIWEQSQSAEPGGQARKRRIWS</sequence>
<keyword evidence="5" id="KW-0012">Acyltransferase</keyword>
<evidence type="ECO:0000256" key="4">
    <source>
        <dbReference type="ARBA" id="ARBA00023098"/>
    </source>
</evidence>
<evidence type="ECO:0000313" key="7">
    <source>
        <dbReference type="EMBL" id="GGL54568.1"/>
    </source>
</evidence>
<keyword evidence="4" id="KW-0443">Lipid metabolism</keyword>
<gene>
    <name evidence="7" type="ORF">GCM10011575_11220</name>
</gene>
<dbReference type="CDD" id="cd07989">
    <property type="entry name" value="LPLAT_AGPAT-like"/>
    <property type="match status" value="1"/>
</dbReference>
<keyword evidence="8" id="KW-1185">Reference proteome</keyword>
<organism evidence="7 8">
    <name type="scientific">Microlunatus endophyticus</name>
    <dbReference type="NCBI Taxonomy" id="1716077"/>
    <lineage>
        <taxon>Bacteria</taxon>
        <taxon>Bacillati</taxon>
        <taxon>Actinomycetota</taxon>
        <taxon>Actinomycetes</taxon>
        <taxon>Propionibacteriales</taxon>
        <taxon>Propionibacteriaceae</taxon>
        <taxon>Microlunatus</taxon>
    </lineage>
</organism>
<proteinExistence type="predicted"/>
<evidence type="ECO:0000256" key="3">
    <source>
        <dbReference type="ARBA" id="ARBA00022679"/>
    </source>
</evidence>
<dbReference type="GO" id="GO:0003841">
    <property type="term" value="F:1-acylglycerol-3-phosphate O-acyltransferase activity"/>
    <property type="evidence" value="ECO:0007669"/>
    <property type="project" value="TreeGrafter"/>
</dbReference>
<dbReference type="AlphaFoldDB" id="A0A917W2D1"/>
<dbReference type="Pfam" id="PF01553">
    <property type="entry name" value="Acyltransferase"/>
    <property type="match status" value="1"/>
</dbReference>
<name>A0A917W2D1_9ACTN</name>
<keyword evidence="2" id="KW-0444">Lipid biosynthesis</keyword>
<evidence type="ECO:0000313" key="8">
    <source>
        <dbReference type="Proteomes" id="UP000613840"/>
    </source>
</evidence>
<dbReference type="PANTHER" id="PTHR10434:SF64">
    <property type="entry name" value="1-ACYL-SN-GLYCEROL-3-PHOSPHATE ACYLTRANSFERASE-RELATED"/>
    <property type="match status" value="1"/>
</dbReference>
<dbReference type="RefSeq" id="WP_188894179.1">
    <property type="nucleotide sequence ID" value="NZ_BMMZ01000002.1"/>
</dbReference>
<accession>A0A917W2D1</accession>
<evidence type="ECO:0000256" key="1">
    <source>
        <dbReference type="ARBA" id="ARBA00005189"/>
    </source>
</evidence>
<dbReference type="SUPFAM" id="SSF69593">
    <property type="entry name" value="Glycerol-3-phosphate (1)-acyltransferase"/>
    <property type="match status" value="1"/>
</dbReference>
<feature type="domain" description="Phospholipid/glycerol acyltransferase" evidence="6">
    <location>
        <begin position="63"/>
        <end position="173"/>
    </location>
</feature>
<evidence type="ECO:0000256" key="5">
    <source>
        <dbReference type="ARBA" id="ARBA00023315"/>
    </source>
</evidence>
<reference evidence="7" key="1">
    <citation type="journal article" date="2014" name="Int. J. Syst. Evol. Microbiol.">
        <title>Complete genome sequence of Corynebacterium casei LMG S-19264T (=DSM 44701T), isolated from a smear-ripened cheese.</title>
        <authorList>
            <consortium name="US DOE Joint Genome Institute (JGI-PGF)"/>
            <person name="Walter F."/>
            <person name="Albersmeier A."/>
            <person name="Kalinowski J."/>
            <person name="Ruckert C."/>
        </authorList>
    </citation>
    <scope>NUCLEOTIDE SEQUENCE</scope>
    <source>
        <strain evidence="7">CGMCC 4.7306</strain>
    </source>
</reference>
<comment type="pathway">
    <text evidence="1">Lipid metabolism.</text>
</comment>
<comment type="caution">
    <text evidence="7">The sequence shown here is derived from an EMBL/GenBank/DDBJ whole genome shotgun (WGS) entry which is preliminary data.</text>
</comment>
<dbReference type="GO" id="GO:0006654">
    <property type="term" value="P:phosphatidic acid biosynthetic process"/>
    <property type="evidence" value="ECO:0007669"/>
    <property type="project" value="TreeGrafter"/>
</dbReference>
<dbReference type="PANTHER" id="PTHR10434">
    <property type="entry name" value="1-ACYL-SN-GLYCEROL-3-PHOSPHATE ACYLTRANSFERASE"/>
    <property type="match status" value="1"/>
</dbReference>
<protein>
    <recommendedName>
        <fullName evidence="6">Phospholipid/glycerol acyltransferase domain-containing protein</fullName>
    </recommendedName>
</protein>
<evidence type="ECO:0000259" key="6">
    <source>
        <dbReference type="SMART" id="SM00563"/>
    </source>
</evidence>
<evidence type="ECO:0000256" key="2">
    <source>
        <dbReference type="ARBA" id="ARBA00022516"/>
    </source>
</evidence>
<dbReference type="InterPro" id="IPR002123">
    <property type="entry name" value="Plipid/glycerol_acylTrfase"/>
</dbReference>
<dbReference type="Proteomes" id="UP000613840">
    <property type="component" value="Unassembled WGS sequence"/>
</dbReference>